<dbReference type="OrthoDB" id="9792317at2"/>
<gene>
    <name evidence="8" type="ORF">SAMN04488540_107140</name>
</gene>
<protein>
    <submittedName>
        <fullName evidence="8">Cobalt/nickel transport system permease protein</fullName>
    </submittedName>
</protein>
<feature type="transmembrane region" description="Helical" evidence="7">
    <location>
        <begin position="167"/>
        <end position="190"/>
    </location>
</feature>
<evidence type="ECO:0000256" key="7">
    <source>
        <dbReference type="SAM" id="Phobius"/>
    </source>
</evidence>
<dbReference type="PANTHER" id="PTHR34229">
    <property type="entry name" value="METAL TRANSPORT PROTEIN HI_1621-RELATED"/>
    <property type="match status" value="1"/>
</dbReference>
<keyword evidence="4 7" id="KW-0812">Transmembrane</keyword>
<dbReference type="InterPro" id="IPR002751">
    <property type="entry name" value="CbiM/NikMN"/>
</dbReference>
<keyword evidence="9" id="KW-1185">Reference proteome</keyword>
<feature type="transmembrane region" description="Helical" evidence="7">
    <location>
        <begin position="98"/>
        <end position="120"/>
    </location>
</feature>
<evidence type="ECO:0000313" key="9">
    <source>
        <dbReference type="Proteomes" id="UP000199527"/>
    </source>
</evidence>
<dbReference type="PANTHER" id="PTHR34229:SF1">
    <property type="entry name" value="METAL TRANSPORT PROTEIN HI_1621-RELATED"/>
    <property type="match status" value="1"/>
</dbReference>
<dbReference type="Pfam" id="PF01891">
    <property type="entry name" value="CbiM"/>
    <property type="match status" value="1"/>
</dbReference>
<dbReference type="NCBIfam" id="NF004905">
    <property type="entry name" value="PRK06265.1-5"/>
    <property type="match status" value="1"/>
</dbReference>
<dbReference type="AlphaFoldDB" id="A0A1G8T8D3"/>
<feature type="transmembrane region" description="Helical" evidence="7">
    <location>
        <begin position="132"/>
        <end position="155"/>
    </location>
</feature>
<keyword evidence="3" id="KW-1003">Cell membrane</keyword>
<dbReference type="GO" id="GO:0000041">
    <property type="term" value="P:transition metal ion transport"/>
    <property type="evidence" value="ECO:0007669"/>
    <property type="project" value="InterPro"/>
</dbReference>
<reference evidence="9" key="1">
    <citation type="submission" date="2016-10" db="EMBL/GenBank/DDBJ databases">
        <authorList>
            <person name="Varghese N."/>
            <person name="Submissions S."/>
        </authorList>
    </citation>
    <scope>NUCLEOTIDE SEQUENCE [LARGE SCALE GENOMIC DNA]</scope>
    <source>
        <strain evidence="9">DSM 23317</strain>
    </source>
</reference>
<dbReference type="Gene3D" id="1.10.1760.20">
    <property type="match status" value="1"/>
</dbReference>
<evidence type="ECO:0000256" key="2">
    <source>
        <dbReference type="ARBA" id="ARBA00022448"/>
    </source>
</evidence>
<proteinExistence type="predicted"/>
<dbReference type="GO" id="GO:0005886">
    <property type="term" value="C:plasma membrane"/>
    <property type="evidence" value="ECO:0007669"/>
    <property type="project" value="UniProtKB-SubCell"/>
</dbReference>
<evidence type="ECO:0000256" key="4">
    <source>
        <dbReference type="ARBA" id="ARBA00022692"/>
    </source>
</evidence>
<dbReference type="NCBIfam" id="NF004903">
    <property type="entry name" value="PRK06265.1-3"/>
    <property type="match status" value="1"/>
</dbReference>
<keyword evidence="2" id="KW-0813">Transport</keyword>
<feature type="transmembrane region" description="Helical" evidence="7">
    <location>
        <begin position="64"/>
        <end position="86"/>
    </location>
</feature>
<name>A0A1G8T8D3_9GAMM</name>
<comment type="subcellular location">
    <subcellularLocation>
        <location evidence="1">Cell membrane</location>
        <topology evidence="1">Multi-pass membrane protein</topology>
    </subcellularLocation>
</comment>
<evidence type="ECO:0000256" key="3">
    <source>
        <dbReference type="ARBA" id="ARBA00022475"/>
    </source>
</evidence>
<dbReference type="RefSeq" id="WP_090365215.1">
    <property type="nucleotide sequence ID" value="NZ_FNEM01000007.1"/>
</dbReference>
<evidence type="ECO:0000256" key="1">
    <source>
        <dbReference type="ARBA" id="ARBA00004651"/>
    </source>
</evidence>
<keyword evidence="6 7" id="KW-0472">Membrane</keyword>
<accession>A0A1G8T8D3</accession>
<evidence type="ECO:0000256" key="6">
    <source>
        <dbReference type="ARBA" id="ARBA00023136"/>
    </source>
</evidence>
<dbReference type="EMBL" id="FNEM01000007">
    <property type="protein sequence ID" value="SDJ37812.1"/>
    <property type="molecule type" value="Genomic_DNA"/>
</dbReference>
<sequence length="203" mass="20618">MAHIPDGVLSLPVLITGAVVTVATVAVATRRMDYDRIPQAAVLAAAFFVASLVTVPVGPSSVHLVLNGLMGVLLGWAAVPAVLIALLMQAMFFGYGGLMVLGVNTANIALPALLCGALIAPRLHASEGRATLMWGALAGGLAVALTAVMVSLSLLLSGPEYLPAGKVVAVTYLPLMVAEAAVTAAALSFMQRVAPELLLAGRV</sequence>
<organism evidence="8 9">
    <name type="scientific">Ferrimonas sediminum</name>
    <dbReference type="NCBI Taxonomy" id="718193"/>
    <lineage>
        <taxon>Bacteria</taxon>
        <taxon>Pseudomonadati</taxon>
        <taxon>Pseudomonadota</taxon>
        <taxon>Gammaproteobacteria</taxon>
        <taxon>Alteromonadales</taxon>
        <taxon>Ferrimonadaceae</taxon>
        <taxon>Ferrimonas</taxon>
    </lineage>
</organism>
<keyword evidence="5 7" id="KW-1133">Transmembrane helix</keyword>
<evidence type="ECO:0000256" key="5">
    <source>
        <dbReference type="ARBA" id="ARBA00022989"/>
    </source>
</evidence>
<feature type="transmembrane region" description="Helical" evidence="7">
    <location>
        <begin position="40"/>
        <end position="58"/>
    </location>
</feature>
<evidence type="ECO:0000313" key="8">
    <source>
        <dbReference type="EMBL" id="SDJ37812.1"/>
    </source>
</evidence>
<feature type="transmembrane region" description="Helical" evidence="7">
    <location>
        <begin position="6"/>
        <end position="28"/>
    </location>
</feature>
<dbReference type="Proteomes" id="UP000199527">
    <property type="component" value="Unassembled WGS sequence"/>
</dbReference>